<dbReference type="EMBL" id="CP021106">
    <property type="protein sequence ID" value="ARO87874.1"/>
    <property type="molecule type" value="Genomic_DNA"/>
</dbReference>
<evidence type="ECO:0000313" key="2">
    <source>
        <dbReference type="Proteomes" id="UP000012179"/>
    </source>
</evidence>
<proteinExistence type="predicted"/>
<keyword evidence="2" id="KW-1185">Reference proteome</keyword>
<accession>A0A1W6SPY3</accession>
<evidence type="ECO:0000313" key="1">
    <source>
        <dbReference type="EMBL" id="ARO87874.1"/>
    </source>
</evidence>
<protein>
    <submittedName>
        <fullName evidence="1">Uncharacterized protein</fullName>
    </submittedName>
</protein>
<dbReference type="AlphaFoldDB" id="A0A1W6SPY3"/>
<reference evidence="1 2" key="1">
    <citation type="journal article" date="2015" name="Int. J. Syst. Evol. Microbiol.">
        <title>Nitrosospira lacus sp. nov., a psychrotolerant, ammonia-oxidizing bacterium from sandy lake sediment.</title>
        <authorList>
            <person name="Urakawa H."/>
            <person name="Garcia J.C."/>
            <person name="Nielsen J.L."/>
            <person name="Le V.Q."/>
            <person name="Kozlowski J.A."/>
            <person name="Stein L.Y."/>
            <person name="Lim C.K."/>
            <person name="Pommerening-Roser A."/>
            <person name="Martens-Habbena W."/>
            <person name="Stahl D.A."/>
            <person name="Klotz M.G."/>
        </authorList>
    </citation>
    <scope>NUCLEOTIDE SEQUENCE [LARGE SCALE GENOMIC DNA]</scope>
    <source>
        <strain evidence="1 2">APG3</strain>
    </source>
</reference>
<organism evidence="1 2">
    <name type="scientific">Nitrosospira lacus</name>
    <dbReference type="NCBI Taxonomy" id="1288494"/>
    <lineage>
        <taxon>Bacteria</taxon>
        <taxon>Pseudomonadati</taxon>
        <taxon>Pseudomonadota</taxon>
        <taxon>Betaproteobacteria</taxon>
        <taxon>Nitrosomonadales</taxon>
        <taxon>Nitrosomonadaceae</taxon>
        <taxon>Nitrosospira</taxon>
    </lineage>
</organism>
<name>A0A1W6SPY3_9PROT</name>
<dbReference type="Proteomes" id="UP000012179">
    <property type="component" value="Chromosome"/>
</dbReference>
<sequence>MIILNAVADRNLTLTCWMSLLPGGLHGSCGTWLRYNALKWGALERRVRGPRSGDRSAQRMAETALMFHACGAPIPLRGRAFLREALLRPALRTHHSASSYLTLHPGNCTLHLVQLPDLG</sequence>
<gene>
    <name evidence="1" type="ORF">EBAPG3_008895</name>
</gene>
<dbReference type="KEGG" id="nlc:EBAPG3_008895"/>